<dbReference type="AlphaFoldDB" id="A0AAN7MI95"/>
<evidence type="ECO:0000313" key="3">
    <source>
        <dbReference type="Proteomes" id="UP001333110"/>
    </source>
</evidence>
<gene>
    <name evidence="2" type="ORF">QYF61_010293</name>
</gene>
<keyword evidence="3" id="KW-1185">Reference proteome</keyword>
<dbReference type="Proteomes" id="UP001333110">
    <property type="component" value="Unassembled WGS sequence"/>
</dbReference>
<feature type="compositionally biased region" description="Gly residues" evidence="1">
    <location>
        <begin position="14"/>
        <end position="33"/>
    </location>
</feature>
<sequence length="154" mass="16671">MKEKNLSSTPQVGDGPGVPQGIGHGFGNSGGDGAQVKNREAEEEEVHGCVEAVVAGYSSNDEAVAQEGSQVDAQEEPEVQELQLLPCVHERQEEELGDGAAVGHLLTLCKGPVPSDEDVLILLDQLMKYRLEKYTVRWTEDWLNCWDQGVVTVA</sequence>
<protein>
    <submittedName>
        <fullName evidence="2">Uncharacterized protein</fullName>
    </submittedName>
</protein>
<evidence type="ECO:0000256" key="1">
    <source>
        <dbReference type="SAM" id="MobiDB-lite"/>
    </source>
</evidence>
<comment type="caution">
    <text evidence="2">The sequence shown here is derived from an EMBL/GenBank/DDBJ whole genome shotgun (WGS) entry which is preliminary data.</text>
</comment>
<name>A0AAN7MI95_MYCAM</name>
<proteinExistence type="predicted"/>
<dbReference type="EMBL" id="JAUNZN010000046">
    <property type="protein sequence ID" value="KAK4806084.1"/>
    <property type="molecule type" value="Genomic_DNA"/>
</dbReference>
<organism evidence="2 3">
    <name type="scientific">Mycteria americana</name>
    <name type="common">Wood stork</name>
    <dbReference type="NCBI Taxonomy" id="33587"/>
    <lineage>
        <taxon>Eukaryota</taxon>
        <taxon>Metazoa</taxon>
        <taxon>Chordata</taxon>
        <taxon>Craniata</taxon>
        <taxon>Vertebrata</taxon>
        <taxon>Euteleostomi</taxon>
        <taxon>Archelosauria</taxon>
        <taxon>Archosauria</taxon>
        <taxon>Dinosauria</taxon>
        <taxon>Saurischia</taxon>
        <taxon>Theropoda</taxon>
        <taxon>Coelurosauria</taxon>
        <taxon>Aves</taxon>
        <taxon>Neognathae</taxon>
        <taxon>Neoaves</taxon>
        <taxon>Aequornithes</taxon>
        <taxon>Ciconiiformes</taxon>
        <taxon>Ciconiidae</taxon>
        <taxon>Mycteria</taxon>
    </lineage>
</organism>
<feature type="region of interest" description="Disordered" evidence="1">
    <location>
        <begin position="1"/>
        <end position="45"/>
    </location>
</feature>
<evidence type="ECO:0000313" key="2">
    <source>
        <dbReference type="EMBL" id="KAK4806084.1"/>
    </source>
</evidence>
<accession>A0AAN7MI95</accession>
<reference evidence="2 3" key="1">
    <citation type="journal article" date="2023" name="J. Hered.">
        <title>Chromosome-level genome of the wood stork (Mycteria americana) provides insight into avian chromosome evolution.</title>
        <authorList>
            <person name="Flamio R. Jr."/>
            <person name="Ramstad K.M."/>
        </authorList>
    </citation>
    <scope>NUCLEOTIDE SEQUENCE [LARGE SCALE GENOMIC DNA]</scope>
    <source>
        <strain evidence="2">JAX WOST 10</strain>
    </source>
</reference>